<reference evidence="3 4" key="1">
    <citation type="submission" date="2020-08" db="EMBL/GenBank/DDBJ databases">
        <title>Genomic Encyclopedia of Type Strains, Phase III (KMG-III): the genomes of soil and plant-associated and newly described type strains.</title>
        <authorList>
            <person name="Whitman W."/>
        </authorList>
    </citation>
    <scope>NUCLEOTIDE SEQUENCE [LARGE SCALE GENOMIC DNA]</scope>
    <source>
        <strain evidence="3 4">CECT 3146</strain>
    </source>
</reference>
<dbReference type="Proteomes" id="UP000549009">
    <property type="component" value="Unassembled WGS sequence"/>
</dbReference>
<evidence type="ECO:0000256" key="2">
    <source>
        <dbReference type="SAM" id="SignalP"/>
    </source>
</evidence>
<evidence type="ECO:0000313" key="4">
    <source>
        <dbReference type="Proteomes" id="UP000549009"/>
    </source>
</evidence>
<keyword evidence="3" id="KW-0378">Hydrolase</keyword>
<dbReference type="PANTHER" id="PTHR34853:SF1">
    <property type="entry name" value="LIPASE 5"/>
    <property type="match status" value="1"/>
</dbReference>
<feature type="compositionally biased region" description="Low complexity" evidence="1">
    <location>
        <begin position="42"/>
        <end position="58"/>
    </location>
</feature>
<accession>A0A7W8EWA8</accession>
<dbReference type="Gene3D" id="1.10.260.160">
    <property type="match status" value="1"/>
</dbReference>
<evidence type="ECO:0000256" key="1">
    <source>
        <dbReference type="SAM" id="MobiDB-lite"/>
    </source>
</evidence>
<feature type="signal peptide" evidence="2">
    <location>
        <begin position="1"/>
        <end position="36"/>
    </location>
</feature>
<dbReference type="GO" id="GO:0004806">
    <property type="term" value="F:triacylglycerol lipase activity"/>
    <property type="evidence" value="ECO:0007669"/>
    <property type="project" value="InterPro"/>
</dbReference>
<dbReference type="PANTHER" id="PTHR34853">
    <property type="match status" value="1"/>
</dbReference>
<keyword evidence="4" id="KW-1185">Reference proteome</keyword>
<dbReference type="InterPro" id="IPR005152">
    <property type="entry name" value="Lipase_secreted"/>
</dbReference>
<dbReference type="InterPro" id="IPR029058">
    <property type="entry name" value="AB_hydrolase_fold"/>
</dbReference>
<feature type="chain" id="PRO_5031230176" evidence="2">
    <location>
        <begin position="37"/>
        <end position="438"/>
    </location>
</feature>
<dbReference type="GO" id="GO:0016042">
    <property type="term" value="P:lipid catabolic process"/>
    <property type="evidence" value="ECO:0007669"/>
    <property type="project" value="InterPro"/>
</dbReference>
<sequence length="438" mass="46307">MAVARTSYRRRYGHRRVTTAVAVALAILAGAGVAGAGPDPGPASRTSAASSSDATSRRGTLLSAERLYTLASPEDSAAELTASGYDPGAARHGVDAYRLLYRTVDAQGRPTTASGLFTLPRGLHGRLPTVSFAHGTGVHRVDAPSMQRKVFLTGPSVSYASAGFATVAPDYLGMGTGRGTHPWMDVPSETTASLDLLRAARRFAPRTGRTLDRDILVTGFSQGASAALGLGRALQAGEDRHFGLGALAPVSGAYDFGGTQIPALLAGDGELEPRWGMVYAAYTLVAFDRVRDVYDDPDEVFRDPAVAELFDGVHTGPQMLGALPRTLDELLTPYGRDLLAHPKGGLAAGLRVTDRVCKDWKVKAPTRLYMARGDEQATVRNTARCAAAFHAGGSEVSVVDLGAVDHQTSRHLGSNVRATAEVVRWFSTLRTLRPGNAR</sequence>
<dbReference type="EMBL" id="JACHJD010000007">
    <property type="protein sequence ID" value="MBB5105430.1"/>
    <property type="molecule type" value="Genomic_DNA"/>
</dbReference>
<dbReference type="PIRSF" id="PIRSF029171">
    <property type="entry name" value="Esterase_LipA"/>
    <property type="match status" value="1"/>
</dbReference>
<comment type="caution">
    <text evidence="3">The sequence shown here is derived from an EMBL/GenBank/DDBJ whole genome shotgun (WGS) entry which is preliminary data.</text>
</comment>
<gene>
    <name evidence="3" type="ORF">FHS40_004525</name>
</gene>
<name>A0A7W8EWA8_STRST</name>
<dbReference type="Gene3D" id="3.40.50.1820">
    <property type="entry name" value="alpha/beta hydrolase"/>
    <property type="match status" value="1"/>
</dbReference>
<dbReference type="RefSeq" id="WP_212669204.1">
    <property type="nucleotide sequence ID" value="NZ_BMSQ01000006.1"/>
</dbReference>
<organism evidence="3 4">
    <name type="scientific">Streptomyces spectabilis</name>
    <dbReference type="NCBI Taxonomy" id="68270"/>
    <lineage>
        <taxon>Bacteria</taxon>
        <taxon>Bacillati</taxon>
        <taxon>Actinomycetota</taxon>
        <taxon>Actinomycetes</taxon>
        <taxon>Kitasatosporales</taxon>
        <taxon>Streptomycetaceae</taxon>
        <taxon>Streptomyces</taxon>
    </lineage>
</organism>
<evidence type="ECO:0000313" key="3">
    <source>
        <dbReference type="EMBL" id="MBB5105430.1"/>
    </source>
</evidence>
<keyword evidence="2" id="KW-0732">Signal</keyword>
<protein>
    <submittedName>
        <fullName evidence="3">Dienelactone hydrolase</fullName>
    </submittedName>
</protein>
<proteinExistence type="predicted"/>
<feature type="region of interest" description="Disordered" evidence="1">
    <location>
        <begin position="36"/>
        <end position="58"/>
    </location>
</feature>
<dbReference type="SUPFAM" id="SSF53474">
    <property type="entry name" value="alpha/beta-Hydrolases"/>
    <property type="match status" value="1"/>
</dbReference>
<dbReference type="AlphaFoldDB" id="A0A7W8EWA8"/>